<protein>
    <submittedName>
        <fullName evidence="1">PD-(D/E)XK nuclease family transposase</fullName>
    </submittedName>
</protein>
<dbReference type="RefSeq" id="WP_069156274.1">
    <property type="nucleotide sequence ID" value="NZ_DAWDRA010000024.1"/>
</dbReference>
<dbReference type="PANTHER" id="PTHR41317">
    <property type="entry name" value="PD-(D_E)XK NUCLEASE FAMILY TRANSPOSASE"/>
    <property type="match status" value="1"/>
</dbReference>
<proteinExistence type="predicted"/>
<dbReference type="InterPro" id="IPR010106">
    <property type="entry name" value="RpnA"/>
</dbReference>
<dbReference type="PATRIC" id="fig|1432052.3.peg.1648"/>
<reference evidence="1 2" key="1">
    <citation type="submission" date="2016-07" db="EMBL/GenBank/DDBJ databases">
        <title>Characterization of isolates of Eisenbergiella tayi derived from blood cultures, using whole genome sequencing.</title>
        <authorList>
            <person name="Burdz T."/>
            <person name="Wiebe D."/>
            <person name="Huynh C."/>
            <person name="Bernard K."/>
        </authorList>
    </citation>
    <scope>NUCLEOTIDE SEQUENCE [LARGE SCALE GENOMIC DNA]</scope>
    <source>
        <strain evidence="1 2">NML 120489</strain>
    </source>
</reference>
<dbReference type="EMBL" id="MCGI01000001">
    <property type="protein sequence ID" value="ODM13788.1"/>
    <property type="molecule type" value="Genomic_DNA"/>
</dbReference>
<comment type="caution">
    <text evidence="1">The sequence shown here is derived from an EMBL/GenBank/DDBJ whole genome shotgun (WGS) entry which is preliminary data.</text>
</comment>
<dbReference type="Proteomes" id="UP000095003">
    <property type="component" value="Unassembled WGS sequence"/>
</dbReference>
<evidence type="ECO:0000313" key="2">
    <source>
        <dbReference type="Proteomes" id="UP000095003"/>
    </source>
</evidence>
<dbReference type="AlphaFoldDB" id="A0A1E3AYK0"/>
<organism evidence="1 2">
    <name type="scientific">Eisenbergiella tayi</name>
    <dbReference type="NCBI Taxonomy" id="1432052"/>
    <lineage>
        <taxon>Bacteria</taxon>
        <taxon>Bacillati</taxon>
        <taxon>Bacillota</taxon>
        <taxon>Clostridia</taxon>
        <taxon>Lachnospirales</taxon>
        <taxon>Lachnospiraceae</taxon>
        <taxon>Eisenbergiella</taxon>
    </lineage>
</organism>
<dbReference type="Pfam" id="PF12784">
    <property type="entry name" value="PDDEXK_2"/>
    <property type="match status" value="1"/>
</dbReference>
<dbReference type="NCBIfam" id="TIGR01784">
    <property type="entry name" value="T_den_put_tspse"/>
    <property type="match status" value="1"/>
</dbReference>
<accession>A0A1E3AYK0</accession>
<dbReference type="PANTHER" id="PTHR41317:SF1">
    <property type="entry name" value="PD-(D_E)XK NUCLEASE FAMILY TRANSPOSASE"/>
    <property type="match status" value="1"/>
</dbReference>
<name>A0A1E3AYK0_9FIRM</name>
<evidence type="ECO:0000313" key="1">
    <source>
        <dbReference type="EMBL" id="ODM13788.1"/>
    </source>
</evidence>
<gene>
    <name evidence="1" type="ORF">BEH84_01507</name>
</gene>
<sequence length="271" mass="32009">MELYSTEKTIQDLNLEDDFLFAKVMSDKEICRKVLEKILRQPIKEVVIPTTQRTIDILFEGKGIRLDVYVNDDKGTVYNVEMQRGKRRELPKRSRYYAGNIDLDLISSGMPYTALKKAYVIFICTFDPFKKKRHIYTFENTCREDSSLTLQDESIKIFLYTKGNREDVDEEMKEFLTYVENTTDAFAKGAKYPLVKELHKKVRDVKQNKEMEVEYMTLLQRDRENIEQGEEKMAALTKILLKENRTKDLERALEDADFRRKLFAAYKIAEK</sequence>